<comment type="caution">
    <text evidence="1">The sequence shown here is derived from an EMBL/GenBank/DDBJ whole genome shotgun (WGS) entry which is preliminary data.</text>
</comment>
<dbReference type="AlphaFoldDB" id="A0AB74F982"/>
<name>A0AB74F982_9FIRM</name>
<proteinExistence type="predicted"/>
<organism evidence="1 2">
    <name type="scientific">Eubacterium callanderi</name>
    <dbReference type="NCBI Taxonomy" id="53442"/>
    <lineage>
        <taxon>Bacteria</taxon>
        <taxon>Bacillati</taxon>
        <taxon>Bacillota</taxon>
        <taxon>Clostridia</taxon>
        <taxon>Eubacteriales</taxon>
        <taxon>Eubacteriaceae</taxon>
        <taxon>Eubacterium</taxon>
    </lineage>
</organism>
<dbReference type="SUPFAM" id="SSF69349">
    <property type="entry name" value="Phage fibre proteins"/>
    <property type="match status" value="1"/>
</dbReference>
<sequence>MADKATQGRLILPETTAAELETSNPILKDGQLFITKDGVAKIGDGATRWVDLKPVLPETMLRWQGQWVGATAQNAIVYKPYTVVLYDSAPYVCIKQHTLPPGPLQGGADVINPTMPEYWTPLIPPQDKNIGKGVDWVFNKNYQVITDKEGDLYGDFSLLVNTLPEGSFSINQSMRDYLLIKANITGVFLVSYELRVEYSSQVEYGEYKVTYLTKSDEWSRISYNSFFAPHDSSQNTKYCTLSGSEIVRINSGDALEFERSINPCDFINERIRITKLA</sequence>
<evidence type="ECO:0000313" key="2">
    <source>
        <dbReference type="Proteomes" id="UP000184012"/>
    </source>
</evidence>
<dbReference type="EMBL" id="FRBP01000026">
    <property type="protein sequence ID" value="SHM59359.1"/>
    <property type="molecule type" value="Genomic_DNA"/>
</dbReference>
<evidence type="ECO:0000313" key="1">
    <source>
        <dbReference type="EMBL" id="SHM59359.1"/>
    </source>
</evidence>
<gene>
    <name evidence="1" type="ORF">SAMN04515649_1262</name>
</gene>
<accession>A0AB74F982</accession>
<dbReference type="Proteomes" id="UP000184012">
    <property type="component" value="Unassembled WGS sequence"/>
</dbReference>
<protein>
    <submittedName>
        <fullName evidence="1">Uncharacterized protein</fullName>
    </submittedName>
</protein>
<dbReference type="RefSeq" id="WP_073383772.1">
    <property type="nucleotide sequence ID" value="NZ_FRBP01000026.1"/>
</dbReference>
<reference evidence="1 2" key="1">
    <citation type="submission" date="2016-11" db="EMBL/GenBank/DDBJ databases">
        <authorList>
            <person name="Varghese N."/>
            <person name="Submissions S."/>
        </authorList>
    </citation>
    <scope>NUCLEOTIDE SEQUENCE [LARGE SCALE GENOMIC DNA]</scope>
    <source>
        <strain evidence="1 2">FD</strain>
    </source>
</reference>